<dbReference type="Proteomes" id="UP000053424">
    <property type="component" value="Unassembled WGS sequence"/>
</dbReference>
<organism evidence="4 5">
    <name type="scientific">Hebeloma cylindrosporum</name>
    <dbReference type="NCBI Taxonomy" id="76867"/>
    <lineage>
        <taxon>Eukaryota</taxon>
        <taxon>Fungi</taxon>
        <taxon>Dikarya</taxon>
        <taxon>Basidiomycota</taxon>
        <taxon>Agaricomycotina</taxon>
        <taxon>Agaricomycetes</taxon>
        <taxon>Agaricomycetidae</taxon>
        <taxon>Agaricales</taxon>
        <taxon>Agaricineae</taxon>
        <taxon>Hymenogastraceae</taxon>
        <taxon>Hebeloma</taxon>
    </lineage>
</organism>
<dbReference type="PANTHER" id="PTHR22746">
    <property type="entry name" value="RAB6A-GEF COMPLEX PARTNER PROTEIN 1"/>
    <property type="match status" value="1"/>
</dbReference>
<dbReference type="GO" id="GO:0000139">
    <property type="term" value="C:Golgi membrane"/>
    <property type="evidence" value="ECO:0007669"/>
    <property type="project" value="TreeGrafter"/>
</dbReference>
<proteinExistence type="predicted"/>
<evidence type="ECO:0000313" key="5">
    <source>
        <dbReference type="Proteomes" id="UP000053424"/>
    </source>
</evidence>
<evidence type="ECO:0000256" key="1">
    <source>
        <dbReference type="ARBA" id="ARBA00004370"/>
    </source>
</evidence>
<dbReference type="EMBL" id="KN831769">
    <property type="protein sequence ID" value="KIM47917.1"/>
    <property type="molecule type" value="Genomic_DNA"/>
</dbReference>
<dbReference type="SUPFAM" id="SSF82171">
    <property type="entry name" value="DPP6 N-terminal domain-like"/>
    <property type="match status" value="1"/>
</dbReference>
<dbReference type="STRING" id="686832.A0A0C2Z3V8"/>
<dbReference type="GO" id="GO:0034066">
    <property type="term" value="C:Ric1-Rgp1 guanyl-nucleotide exchange factor complex"/>
    <property type="evidence" value="ECO:0007669"/>
    <property type="project" value="InterPro"/>
</dbReference>
<keyword evidence="2" id="KW-0472">Membrane</keyword>
<dbReference type="Pfam" id="PF25440">
    <property type="entry name" value="Beta-prop_RIC1_2nd"/>
    <property type="match status" value="1"/>
</dbReference>
<reference evidence="4 5" key="1">
    <citation type="submission" date="2014-04" db="EMBL/GenBank/DDBJ databases">
        <authorList>
            <consortium name="DOE Joint Genome Institute"/>
            <person name="Kuo A."/>
            <person name="Gay G."/>
            <person name="Dore J."/>
            <person name="Kohler A."/>
            <person name="Nagy L.G."/>
            <person name="Floudas D."/>
            <person name="Copeland A."/>
            <person name="Barry K.W."/>
            <person name="Cichocki N."/>
            <person name="Veneault-Fourrey C."/>
            <person name="LaButti K."/>
            <person name="Lindquist E.A."/>
            <person name="Lipzen A."/>
            <person name="Lundell T."/>
            <person name="Morin E."/>
            <person name="Murat C."/>
            <person name="Sun H."/>
            <person name="Tunlid A."/>
            <person name="Henrissat B."/>
            <person name="Grigoriev I.V."/>
            <person name="Hibbett D.S."/>
            <person name="Martin F."/>
            <person name="Nordberg H.P."/>
            <person name="Cantor M.N."/>
            <person name="Hua S.X."/>
        </authorList>
    </citation>
    <scope>NUCLEOTIDE SEQUENCE [LARGE SCALE GENOMIC DNA]</scope>
    <source>
        <strain evidence="5">h7</strain>
    </source>
</reference>
<evidence type="ECO:0000256" key="2">
    <source>
        <dbReference type="ARBA" id="ARBA00023136"/>
    </source>
</evidence>
<dbReference type="OrthoDB" id="67540at2759"/>
<dbReference type="GO" id="GO:0005829">
    <property type="term" value="C:cytosol"/>
    <property type="evidence" value="ECO:0007669"/>
    <property type="project" value="TreeGrafter"/>
</dbReference>
<dbReference type="Pfam" id="PF07064">
    <property type="entry name" value="RIC1"/>
    <property type="match status" value="1"/>
</dbReference>
<evidence type="ECO:0000313" key="4">
    <source>
        <dbReference type="EMBL" id="KIM47917.1"/>
    </source>
</evidence>
<evidence type="ECO:0000259" key="3">
    <source>
        <dbReference type="Pfam" id="PF07064"/>
    </source>
</evidence>
<dbReference type="PANTHER" id="PTHR22746:SF10">
    <property type="entry name" value="GUANINE NUCLEOTIDE EXCHANGE FACTOR SUBUNIT RIC1"/>
    <property type="match status" value="1"/>
</dbReference>
<sequence length="968" mass="108104">MYFPTASARQLEAVPVLPDIPPESVIALAPSPRKVLFCTLSRTGLAVWSVRPSALLSVLTRTPTSILNHGDNLDIHWSPDGNRIIIKTVYASSPLPSITQRNFLTGPGEGLRFHSVSLHFEGVIRVEGAVLSVSPRIHHMVFSTRYPPTVQRMPWPTGEDIGGPEAEIKSTLTYDTWLLNDLDFSWLVESDVHIIEIAQGKAMDDEVWITSDGRAYLCGLHGNWESASAAEKQLDSANFQVSDLRFSNSWVQKRRQVEPSKAGLDEVGGYENPNRATKVAINSKFSLIAIGTQGGGIQFINFPSEEGISPKSQKVEGFNSANTLANEVTALEWSSDGHVLAVGWKHGWGIFTVSGKCLASGFGVNETIDGDRFQDLFMMGIRDLFWGPGNFELFVLAFAIPLSNGSRSDGHLFVIPFAKSATTGQYSPDNTRYAFLQMDDRALVYRGADQPDLSVINPESDVWQHIKLPQRYLSLNWPIRYSSLSNDGRLIAVAGRRGLIHYSSSSGRWKMFADEQQEQNFSVKGGLLWFHHVLVAAVDVSKSYQIRLYSRDMELTSQNILHRELLSAPVVILSIIDNSLLVYMADNTLHHYLIVPTADSIKLHLCGSITFAGIISSPTSVRVLSWMIPNIQKQIGDPVDDLAVATVLMVIGGQLILLRPRKSASEEVKYDIQVLAERVEFCWIHLRGVGALENSLWAYDAQGMRVWLNALSIESPRFPDASVNDVKENVKIPLDFYPLSVLMDKGIIIGVEHETAVRYNLPFVMFRHAASSHLFLQHVLLYHLENRQIREAVVFASHYKQLVFFSHALEMLLHTVVESDVGATSNIETTNDDIPSETLPAVIEFLDHFDSSLEVVVGCARKTELTRWKHLFSVVGNPKVLFEICLAFNKLKTAGSYLLVLHNLEQLDENSTEAIRLLTSAVEGKEWHLCRELLRFLHSIDETGEALRRVLSHVNFLSPNSDIVEYSR</sequence>
<protein>
    <recommendedName>
        <fullName evidence="3">RIC1 C-terminal alpha solenoid region domain-containing protein</fullName>
    </recommendedName>
</protein>
<name>A0A0C2Z3V8_HEBCY</name>
<keyword evidence="5" id="KW-1185">Reference proteome</keyword>
<gene>
    <name evidence="4" type="ORF">M413DRAFT_62534</name>
</gene>
<reference evidence="5" key="2">
    <citation type="submission" date="2015-01" db="EMBL/GenBank/DDBJ databases">
        <title>Evolutionary Origins and Diversification of the Mycorrhizal Mutualists.</title>
        <authorList>
            <consortium name="DOE Joint Genome Institute"/>
            <consortium name="Mycorrhizal Genomics Consortium"/>
            <person name="Kohler A."/>
            <person name="Kuo A."/>
            <person name="Nagy L.G."/>
            <person name="Floudas D."/>
            <person name="Copeland A."/>
            <person name="Barry K.W."/>
            <person name="Cichocki N."/>
            <person name="Veneault-Fourrey C."/>
            <person name="LaButti K."/>
            <person name="Lindquist E.A."/>
            <person name="Lipzen A."/>
            <person name="Lundell T."/>
            <person name="Morin E."/>
            <person name="Murat C."/>
            <person name="Riley R."/>
            <person name="Ohm R."/>
            <person name="Sun H."/>
            <person name="Tunlid A."/>
            <person name="Henrissat B."/>
            <person name="Grigoriev I.V."/>
            <person name="Hibbett D.S."/>
            <person name="Martin F."/>
        </authorList>
    </citation>
    <scope>NUCLEOTIDE SEQUENCE [LARGE SCALE GENOMIC DNA]</scope>
    <source>
        <strain evidence="5">h7</strain>
    </source>
</reference>
<dbReference type="AlphaFoldDB" id="A0A0C2Z3V8"/>
<dbReference type="HOGENOM" id="CLU_002060_1_0_1"/>
<dbReference type="GO" id="GO:0042147">
    <property type="term" value="P:retrograde transport, endosome to Golgi"/>
    <property type="evidence" value="ECO:0007669"/>
    <property type="project" value="TreeGrafter"/>
</dbReference>
<feature type="domain" description="RIC1 C-terminal alpha solenoid region" evidence="3">
    <location>
        <begin position="777"/>
        <end position="955"/>
    </location>
</feature>
<accession>A0A0C2Z3V8</accession>
<dbReference type="GO" id="GO:0006886">
    <property type="term" value="P:intracellular protein transport"/>
    <property type="evidence" value="ECO:0007669"/>
    <property type="project" value="InterPro"/>
</dbReference>
<dbReference type="InterPro" id="IPR009771">
    <property type="entry name" value="RIC1_C"/>
</dbReference>
<comment type="subcellular location">
    <subcellularLocation>
        <location evidence="1">Membrane</location>
    </subcellularLocation>
</comment>
<dbReference type="InterPro" id="IPR040096">
    <property type="entry name" value="Ric1"/>
</dbReference>